<evidence type="ECO:0000256" key="1">
    <source>
        <dbReference type="SAM" id="Phobius"/>
    </source>
</evidence>
<dbReference type="RefSeq" id="WP_374216756.1">
    <property type="nucleotide sequence ID" value="NZ_JAXOVW010000004.1"/>
</dbReference>
<feature type="transmembrane region" description="Helical" evidence="1">
    <location>
        <begin position="6"/>
        <end position="23"/>
    </location>
</feature>
<dbReference type="Proteomes" id="UP001291930">
    <property type="component" value="Unassembled WGS sequence"/>
</dbReference>
<evidence type="ECO:0000313" key="3">
    <source>
        <dbReference type="Proteomes" id="UP001291930"/>
    </source>
</evidence>
<keyword evidence="1" id="KW-0472">Membrane</keyword>
<sequence length="94" mass="10508">MTDLLITIAAIIIVLSNFYIFKFQRSIEGNDERGKIVQLQMTKVMYSILFLGTVIILTFNAIHIISSQLAINIILGLLLLNSVSGSLYLYVKEG</sequence>
<dbReference type="EMBL" id="JAXOVW010000004">
    <property type="protein sequence ID" value="MDZ5606139.1"/>
    <property type="molecule type" value="Genomic_DNA"/>
</dbReference>
<keyword evidence="1" id="KW-1133">Transmembrane helix</keyword>
<keyword evidence="3" id="KW-1185">Reference proteome</keyword>
<reference evidence="3" key="1">
    <citation type="submission" date="2023-11" db="EMBL/GenBank/DDBJ databases">
        <title>Genome Sequence of Bacillus pseudomycoides stain BUPM19.</title>
        <authorList>
            <person name="Farhat A."/>
        </authorList>
    </citation>
    <scope>NUCLEOTIDE SEQUENCE [LARGE SCALE GENOMIC DNA]</scope>
    <source>
        <strain evidence="3">BUPM19</strain>
    </source>
</reference>
<protein>
    <recommendedName>
        <fullName evidence="4">YtpI-like protein</fullName>
    </recommendedName>
</protein>
<feature type="transmembrane region" description="Helical" evidence="1">
    <location>
        <begin position="71"/>
        <end position="91"/>
    </location>
</feature>
<gene>
    <name evidence="2" type="ORF">U2I54_03195</name>
</gene>
<name>A0ABU5JRT1_9BACI</name>
<proteinExistence type="predicted"/>
<comment type="caution">
    <text evidence="2">The sequence shown here is derived from an EMBL/GenBank/DDBJ whole genome shotgun (WGS) entry which is preliminary data.</text>
</comment>
<evidence type="ECO:0008006" key="4">
    <source>
        <dbReference type="Google" id="ProtNLM"/>
    </source>
</evidence>
<keyword evidence="1" id="KW-0812">Transmembrane</keyword>
<evidence type="ECO:0000313" key="2">
    <source>
        <dbReference type="EMBL" id="MDZ5606139.1"/>
    </source>
</evidence>
<accession>A0ABU5JRT1</accession>
<organism evidence="2 3">
    <name type="scientific">Bacillus bingmayongensis</name>
    <dbReference type="NCBI Taxonomy" id="1150157"/>
    <lineage>
        <taxon>Bacteria</taxon>
        <taxon>Bacillati</taxon>
        <taxon>Bacillota</taxon>
        <taxon>Bacilli</taxon>
        <taxon>Bacillales</taxon>
        <taxon>Bacillaceae</taxon>
        <taxon>Bacillus</taxon>
    </lineage>
</organism>
<feature type="transmembrane region" description="Helical" evidence="1">
    <location>
        <begin position="44"/>
        <end position="65"/>
    </location>
</feature>